<name>A0ABS2YZX4_POLSE</name>
<organism evidence="1 2">
    <name type="scientific">Polypterus senegalus</name>
    <name type="common">Senegal bichir</name>
    <dbReference type="NCBI Taxonomy" id="55291"/>
    <lineage>
        <taxon>Eukaryota</taxon>
        <taxon>Metazoa</taxon>
        <taxon>Chordata</taxon>
        <taxon>Craniata</taxon>
        <taxon>Vertebrata</taxon>
        <taxon>Euteleostomi</taxon>
        <taxon>Actinopterygii</taxon>
        <taxon>Polypteriformes</taxon>
        <taxon>Polypteridae</taxon>
        <taxon>Polypterus</taxon>
    </lineage>
</organism>
<feature type="non-terminal residue" evidence="1">
    <location>
        <position position="1"/>
    </location>
</feature>
<dbReference type="PANTHER" id="PTHR16039">
    <property type="entry name" value="HAUS AUGMIN-LIKE COMPLEX SUBUNIT 2"/>
    <property type="match status" value="1"/>
</dbReference>
<protein>
    <submittedName>
        <fullName evidence="1">HAUS2 protein</fullName>
    </submittedName>
</protein>
<dbReference type="PANTHER" id="PTHR16039:SF1">
    <property type="entry name" value="HAUS AUGMIN-LIKE COMPLEX SUBUNIT 2"/>
    <property type="match status" value="1"/>
</dbReference>
<feature type="non-terminal residue" evidence="1">
    <location>
        <position position="215"/>
    </location>
</feature>
<dbReference type="InterPro" id="IPR026242">
    <property type="entry name" value="HAUS2_metazoa"/>
</dbReference>
<evidence type="ECO:0000313" key="2">
    <source>
        <dbReference type="Proteomes" id="UP001166052"/>
    </source>
</evidence>
<evidence type="ECO:0000313" key="1">
    <source>
        <dbReference type="EMBL" id="MBN3291487.1"/>
    </source>
</evidence>
<reference evidence="1" key="1">
    <citation type="journal article" date="2021" name="Cell">
        <title>Tracing the genetic footprints of vertebrate landing in non-teleost ray-finned fishes.</title>
        <authorList>
            <person name="Bi X."/>
            <person name="Wang K."/>
            <person name="Yang L."/>
            <person name="Pan H."/>
            <person name="Jiang H."/>
            <person name="Wei Q."/>
            <person name="Fang M."/>
            <person name="Yu H."/>
            <person name="Zhu C."/>
            <person name="Cai Y."/>
            <person name="He Y."/>
            <person name="Gan X."/>
            <person name="Zeng H."/>
            <person name="Yu D."/>
            <person name="Zhu Y."/>
            <person name="Jiang H."/>
            <person name="Qiu Q."/>
            <person name="Yang H."/>
            <person name="Zhang Y.E."/>
            <person name="Wang W."/>
            <person name="Zhu M."/>
            <person name="He S."/>
            <person name="Zhang G."/>
        </authorList>
    </citation>
    <scope>NUCLEOTIDE SEQUENCE</scope>
    <source>
        <strain evidence="1">Bchr_001</strain>
    </source>
</reference>
<dbReference type="Pfam" id="PF15003">
    <property type="entry name" value="HAUS2"/>
    <property type="match status" value="1"/>
</dbReference>
<accession>A0ABS2YZX4</accession>
<keyword evidence="2" id="KW-1185">Reference proteome</keyword>
<dbReference type="PRINTS" id="PR02088">
    <property type="entry name" value="HAUSAUGMINL2"/>
</dbReference>
<dbReference type="Proteomes" id="UP001166052">
    <property type="component" value="Unassembled WGS sequence"/>
</dbReference>
<dbReference type="EMBL" id="JAAWVN010012970">
    <property type="protein sequence ID" value="MBN3291487.1"/>
    <property type="molecule type" value="Genomic_DNA"/>
</dbReference>
<comment type="caution">
    <text evidence="1">The sequence shown here is derived from an EMBL/GenBank/DDBJ whole genome shotgun (WGS) entry which is preliminary data.</text>
</comment>
<gene>
    <name evidence="1" type="primary">Haus2</name>
    <name evidence="1" type="ORF">GTO92_0006828</name>
</gene>
<dbReference type="InterPro" id="IPR028346">
    <property type="entry name" value="HAUS2"/>
</dbReference>
<sequence length="215" mass="24520">MNPWDSKPSTSSAAQVLAGCVSARVLSQDMLDSIPNDTNVFSEYLQQAEQTASMTKEIDQKCLEMELLQLEKEGAEVTHPFYLDQKIKQVQKFTTHLQEVLREQRCLRQRLMKPLCQQNLPIEANFHRYVVELLDKAVHFIGNLESSVQIARSVPNVGQSIKSLVGYNPGKSYINFCHVLEYENGLAQLLTLVTEFEEVSEEVLHWRKLQASLLP</sequence>
<dbReference type="PROSITE" id="PS51257">
    <property type="entry name" value="PROKAR_LIPOPROTEIN"/>
    <property type="match status" value="1"/>
</dbReference>
<proteinExistence type="predicted"/>